<evidence type="ECO:0000313" key="19">
    <source>
        <dbReference type="Proteomes" id="UP000237381"/>
    </source>
</evidence>
<dbReference type="EC" id="2.7.13.3" evidence="3"/>
<dbReference type="PROSITE" id="PS50109">
    <property type="entry name" value="HIS_KIN"/>
    <property type="match status" value="1"/>
</dbReference>
<keyword evidence="19" id="KW-1185">Reference proteome</keyword>
<dbReference type="GO" id="GO:0000155">
    <property type="term" value="F:phosphorelay sensor kinase activity"/>
    <property type="evidence" value="ECO:0007669"/>
    <property type="project" value="InterPro"/>
</dbReference>
<feature type="domain" description="Histidine kinase" evidence="16">
    <location>
        <begin position="253"/>
        <end position="455"/>
    </location>
</feature>
<keyword evidence="9" id="KW-0547">Nucleotide-binding</keyword>
<accession>A0A2S4MJS3</accession>
<dbReference type="SUPFAM" id="SSF158472">
    <property type="entry name" value="HAMP domain-like"/>
    <property type="match status" value="1"/>
</dbReference>
<evidence type="ECO:0000256" key="2">
    <source>
        <dbReference type="ARBA" id="ARBA00004429"/>
    </source>
</evidence>
<feature type="transmembrane region" description="Helical" evidence="15">
    <location>
        <begin position="25"/>
        <end position="46"/>
    </location>
</feature>
<dbReference type="Proteomes" id="UP000237381">
    <property type="component" value="Unassembled WGS sequence"/>
</dbReference>
<keyword evidence="4" id="KW-1003">Cell membrane</keyword>
<protein>
    <recommendedName>
        <fullName evidence="3">histidine kinase</fullName>
        <ecNumber evidence="3">2.7.13.3</ecNumber>
    </recommendedName>
</protein>
<dbReference type="Gene3D" id="1.10.287.130">
    <property type="match status" value="1"/>
</dbReference>
<dbReference type="RefSeq" id="WP_103703539.1">
    <property type="nucleotide sequence ID" value="NZ_PQGA01000002.1"/>
</dbReference>
<keyword evidence="11" id="KW-0067">ATP-binding</keyword>
<dbReference type="InterPro" id="IPR050980">
    <property type="entry name" value="2C_sensor_his_kinase"/>
</dbReference>
<dbReference type="SUPFAM" id="SSF55874">
    <property type="entry name" value="ATPase domain of HSP90 chaperone/DNA topoisomerase II/histidine kinase"/>
    <property type="match status" value="1"/>
</dbReference>
<comment type="catalytic activity">
    <reaction evidence="1">
        <text>ATP + protein L-histidine = ADP + protein N-phospho-L-histidine.</text>
        <dbReference type="EC" id="2.7.13.3"/>
    </reaction>
</comment>
<comment type="caution">
    <text evidence="18">The sequence shown here is derived from an EMBL/GenBank/DDBJ whole genome shotgun (WGS) entry which is preliminary data.</text>
</comment>
<dbReference type="SUPFAM" id="SSF47384">
    <property type="entry name" value="Homodimeric domain of signal transducing histidine kinase"/>
    <property type="match status" value="1"/>
</dbReference>
<dbReference type="InterPro" id="IPR005467">
    <property type="entry name" value="His_kinase_dom"/>
</dbReference>
<dbReference type="SMART" id="SM00387">
    <property type="entry name" value="HATPase_c"/>
    <property type="match status" value="1"/>
</dbReference>
<evidence type="ECO:0000256" key="9">
    <source>
        <dbReference type="ARBA" id="ARBA00022741"/>
    </source>
</evidence>
<dbReference type="PANTHER" id="PTHR44936">
    <property type="entry name" value="SENSOR PROTEIN CREC"/>
    <property type="match status" value="1"/>
</dbReference>
<feature type="transmembrane region" description="Helical" evidence="15">
    <location>
        <begin position="169"/>
        <end position="191"/>
    </location>
</feature>
<evidence type="ECO:0000256" key="15">
    <source>
        <dbReference type="SAM" id="Phobius"/>
    </source>
</evidence>
<dbReference type="InterPro" id="IPR036097">
    <property type="entry name" value="HisK_dim/P_sf"/>
</dbReference>
<dbReference type="Pfam" id="PF00512">
    <property type="entry name" value="HisKA"/>
    <property type="match status" value="1"/>
</dbReference>
<dbReference type="InterPro" id="IPR003661">
    <property type="entry name" value="HisK_dim/P_dom"/>
</dbReference>
<proteinExistence type="predicted"/>
<dbReference type="CDD" id="cd00082">
    <property type="entry name" value="HisKA"/>
    <property type="match status" value="1"/>
</dbReference>
<dbReference type="GO" id="GO:0005524">
    <property type="term" value="F:ATP binding"/>
    <property type="evidence" value="ECO:0007669"/>
    <property type="project" value="UniProtKB-KW"/>
</dbReference>
<evidence type="ECO:0000256" key="3">
    <source>
        <dbReference type="ARBA" id="ARBA00012438"/>
    </source>
</evidence>
<evidence type="ECO:0000256" key="5">
    <source>
        <dbReference type="ARBA" id="ARBA00022519"/>
    </source>
</evidence>
<dbReference type="EMBL" id="PQGA01000002">
    <property type="protein sequence ID" value="POR55034.1"/>
    <property type="molecule type" value="Genomic_DNA"/>
</dbReference>
<evidence type="ECO:0000256" key="1">
    <source>
        <dbReference type="ARBA" id="ARBA00000085"/>
    </source>
</evidence>
<keyword evidence="12 15" id="KW-1133">Transmembrane helix</keyword>
<reference evidence="18 19" key="1">
    <citation type="submission" date="2018-01" db="EMBL/GenBank/DDBJ databases">
        <title>Genomic Encyclopedia of Type Strains, Phase III (KMG-III): the genomes of soil and plant-associated and newly described type strains.</title>
        <authorList>
            <person name="Whitman W."/>
        </authorList>
    </citation>
    <scope>NUCLEOTIDE SEQUENCE [LARGE SCALE GENOMIC DNA]</scope>
    <source>
        <strain evidence="18 19">JCM 18070</strain>
    </source>
</reference>
<comment type="subcellular location">
    <subcellularLocation>
        <location evidence="2">Cell inner membrane</location>
        <topology evidence="2">Multi-pass membrane protein</topology>
    </subcellularLocation>
</comment>
<evidence type="ECO:0000259" key="16">
    <source>
        <dbReference type="PROSITE" id="PS50109"/>
    </source>
</evidence>
<dbReference type="CDD" id="cd06225">
    <property type="entry name" value="HAMP"/>
    <property type="match status" value="1"/>
</dbReference>
<dbReference type="InterPro" id="IPR004358">
    <property type="entry name" value="Sig_transdc_His_kin-like_C"/>
</dbReference>
<gene>
    <name evidence="18" type="ORF">B0G62_102645</name>
</gene>
<keyword evidence="8 15" id="KW-0812">Transmembrane</keyword>
<organism evidence="18 19">
    <name type="scientific">Paraburkholderia eburnea</name>
    <dbReference type="NCBI Taxonomy" id="1189126"/>
    <lineage>
        <taxon>Bacteria</taxon>
        <taxon>Pseudomonadati</taxon>
        <taxon>Pseudomonadota</taxon>
        <taxon>Betaproteobacteria</taxon>
        <taxon>Burkholderiales</taxon>
        <taxon>Burkholderiaceae</taxon>
        <taxon>Paraburkholderia</taxon>
    </lineage>
</organism>
<dbReference type="PRINTS" id="PR00344">
    <property type="entry name" value="BCTRLSENSOR"/>
</dbReference>
<feature type="domain" description="HAMP" evidence="17">
    <location>
        <begin position="193"/>
        <end position="245"/>
    </location>
</feature>
<evidence type="ECO:0000256" key="6">
    <source>
        <dbReference type="ARBA" id="ARBA00022553"/>
    </source>
</evidence>
<dbReference type="Gene3D" id="1.10.8.500">
    <property type="entry name" value="HAMP domain in histidine kinase"/>
    <property type="match status" value="1"/>
</dbReference>
<dbReference type="Pfam" id="PF02518">
    <property type="entry name" value="HATPase_c"/>
    <property type="match status" value="1"/>
</dbReference>
<dbReference type="Pfam" id="PF00672">
    <property type="entry name" value="HAMP"/>
    <property type="match status" value="1"/>
</dbReference>
<dbReference type="Gene3D" id="3.30.565.10">
    <property type="entry name" value="Histidine kinase-like ATPase, C-terminal domain"/>
    <property type="match status" value="1"/>
</dbReference>
<evidence type="ECO:0000256" key="4">
    <source>
        <dbReference type="ARBA" id="ARBA00022475"/>
    </source>
</evidence>
<evidence type="ECO:0000256" key="7">
    <source>
        <dbReference type="ARBA" id="ARBA00022679"/>
    </source>
</evidence>
<dbReference type="InterPro" id="IPR003594">
    <property type="entry name" value="HATPase_dom"/>
</dbReference>
<dbReference type="SMART" id="SM00304">
    <property type="entry name" value="HAMP"/>
    <property type="match status" value="1"/>
</dbReference>
<keyword evidence="10 18" id="KW-0418">Kinase</keyword>
<evidence type="ECO:0000256" key="10">
    <source>
        <dbReference type="ARBA" id="ARBA00022777"/>
    </source>
</evidence>
<evidence type="ECO:0000256" key="8">
    <source>
        <dbReference type="ARBA" id="ARBA00022692"/>
    </source>
</evidence>
<keyword evidence="6" id="KW-0597">Phosphoprotein</keyword>
<keyword evidence="14 15" id="KW-0472">Membrane</keyword>
<keyword evidence="5" id="KW-0997">Cell inner membrane</keyword>
<evidence type="ECO:0000256" key="11">
    <source>
        <dbReference type="ARBA" id="ARBA00022840"/>
    </source>
</evidence>
<evidence type="ECO:0000256" key="12">
    <source>
        <dbReference type="ARBA" id="ARBA00022989"/>
    </source>
</evidence>
<dbReference type="OrthoDB" id="9804645at2"/>
<evidence type="ECO:0000313" key="18">
    <source>
        <dbReference type="EMBL" id="POR55034.1"/>
    </source>
</evidence>
<dbReference type="PROSITE" id="PS50885">
    <property type="entry name" value="HAMP"/>
    <property type="match status" value="1"/>
</dbReference>
<dbReference type="InterPro" id="IPR036890">
    <property type="entry name" value="HATPase_C_sf"/>
</dbReference>
<dbReference type="GO" id="GO:0005886">
    <property type="term" value="C:plasma membrane"/>
    <property type="evidence" value="ECO:0007669"/>
    <property type="project" value="UniProtKB-SubCell"/>
</dbReference>
<name>A0A2S4MJS3_9BURK</name>
<dbReference type="InterPro" id="IPR003660">
    <property type="entry name" value="HAMP_dom"/>
</dbReference>
<dbReference type="PANTHER" id="PTHR44936:SF5">
    <property type="entry name" value="SENSOR HISTIDINE KINASE ENVZ"/>
    <property type="match status" value="1"/>
</dbReference>
<evidence type="ECO:0000256" key="13">
    <source>
        <dbReference type="ARBA" id="ARBA00023012"/>
    </source>
</evidence>
<evidence type="ECO:0000259" key="17">
    <source>
        <dbReference type="PROSITE" id="PS50885"/>
    </source>
</evidence>
<keyword evidence="7" id="KW-0808">Transferase</keyword>
<sequence length="465" mass="50320">MARPALAPQRRPRSWLPRSLLSRNIALLVALVALTQVCSLSALLHFMQRPRIDRASIIFSDYVKMLDGMLVAMPAAESRAAAARLNARNEAPASSVVAPETNPPHFFRTWQRDVFLEALRRHLPADMPVRWEIMDNDREDEARLWIRVHAGGEPVWIALPMIAETQVSGVTTAIVLSISLALVAALTGWLIQMHLNRPLAELAHAARGVSAGETPAPLPTDGPTEIAEVSRAFNQMTDALCQAEATRALMLAGVSHDIRTPLTKLRLAIAMALPRGTNDSLVAATESYLDTIDTILQQFMDYAGSGEREVPQRGDLNALVGQLVADFAGLGHEFDFEKTALPVFAFRPVAVMRLLMNLMQNAVVYGRSGLSVRTWQAGGFACVCVCDRGNGIRAEELERLKSPFSRGGNARGHSGGTGLGLAIVDRIARQHGGSLTFLDREGGGVEAVVKLSLNPSPFSGAPPRA</sequence>
<evidence type="ECO:0000256" key="14">
    <source>
        <dbReference type="ARBA" id="ARBA00023136"/>
    </source>
</evidence>
<keyword evidence="13" id="KW-0902">Two-component regulatory system</keyword>
<dbReference type="AlphaFoldDB" id="A0A2S4MJS3"/>